<dbReference type="AlphaFoldDB" id="A0A6A6VMF3"/>
<dbReference type="FunFam" id="3.30.300.130:FF:000007">
    <property type="entry name" value="Cytoplasmic protein required for cell viability"/>
    <property type="match status" value="1"/>
</dbReference>
<evidence type="ECO:0000313" key="4">
    <source>
        <dbReference type="Proteomes" id="UP000799440"/>
    </source>
</evidence>
<feature type="region of interest" description="Disordered" evidence="2">
    <location>
        <begin position="52"/>
        <end position="77"/>
    </location>
</feature>
<evidence type="ECO:0000256" key="2">
    <source>
        <dbReference type="SAM" id="MobiDB-lite"/>
    </source>
</evidence>
<gene>
    <name evidence="3" type="ORF">M011DRAFT_396203</name>
</gene>
<dbReference type="GO" id="GO:0051604">
    <property type="term" value="P:protein maturation"/>
    <property type="evidence" value="ECO:0007669"/>
    <property type="project" value="InterPro"/>
</dbReference>
<dbReference type="InterPro" id="IPR039796">
    <property type="entry name" value="MIP18"/>
</dbReference>
<organism evidence="3 4">
    <name type="scientific">Sporormia fimetaria CBS 119925</name>
    <dbReference type="NCBI Taxonomy" id="1340428"/>
    <lineage>
        <taxon>Eukaryota</taxon>
        <taxon>Fungi</taxon>
        <taxon>Dikarya</taxon>
        <taxon>Ascomycota</taxon>
        <taxon>Pezizomycotina</taxon>
        <taxon>Dothideomycetes</taxon>
        <taxon>Pleosporomycetidae</taxon>
        <taxon>Pleosporales</taxon>
        <taxon>Sporormiaceae</taxon>
        <taxon>Sporormia</taxon>
    </lineage>
</organism>
<keyword evidence="4" id="KW-1185">Reference proteome</keyword>
<dbReference type="Gene3D" id="6.10.250.1280">
    <property type="match status" value="1"/>
</dbReference>
<dbReference type="InterPro" id="IPR034904">
    <property type="entry name" value="FSCA_dom_sf"/>
</dbReference>
<name>A0A6A6VMF3_9PLEO</name>
<evidence type="ECO:0000313" key="3">
    <source>
        <dbReference type="EMBL" id="KAF2750914.1"/>
    </source>
</evidence>
<reference evidence="3" key="1">
    <citation type="journal article" date="2020" name="Stud. Mycol.">
        <title>101 Dothideomycetes genomes: a test case for predicting lifestyles and emergence of pathogens.</title>
        <authorList>
            <person name="Haridas S."/>
            <person name="Albert R."/>
            <person name="Binder M."/>
            <person name="Bloem J."/>
            <person name="Labutti K."/>
            <person name="Salamov A."/>
            <person name="Andreopoulos B."/>
            <person name="Baker S."/>
            <person name="Barry K."/>
            <person name="Bills G."/>
            <person name="Bluhm B."/>
            <person name="Cannon C."/>
            <person name="Castanera R."/>
            <person name="Culley D."/>
            <person name="Daum C."/>
            <person name="Ezra D."/>
            <person name="Gonzalez J."/>
            <person name="Henrissat B."/>
            <person name="Kuo A."/>
            <person name="Liang C."/>
            <person name="Lipzen A."/>
            <person name="Lutzoni F."/>
            <person name="Magnuson J."/>
            <person name="Mondo S."/>
            <person name="Nolan M."/>
            <person name="Ohm R."/>
            <person name="Pangilinan J."/>
            <person name="Park H.-J."/>
            <person name="Ramirez L."/>
            <person name="Alfaro M."/>
            <person name="Sun H."/>
            <person name="Tritt A."/>
            <person name="Yoshinaga Y."/>
            <person name="Zwiers L.-H."/>
            <person name="Turgeon B."/>
            <person name="Goodwin S."/>
            <person name="Spatafora J."/>
            <person name="Crous P."/>
            <person name="Grigoriev I."/>
        </authorList>
    </citation>
    <scope>NUCLEOTIDE SEQUENCE</scope>
    <source>
        <strain evidence="3">CBS 119925</strain>
    </source>
</reference>
<dbReference type="SUPFAM" id="SSF117916">
    <property type="entry name" value="Fe-S cluster assembly (FSCA) domain-like"/>
    <property type="match status" value="1"/>
</dbReference>
<proteinExistence type="inferred from homology"/>
<evidence type="ECO:0000256" key="1">
    <source>
        <dbReference type="ARBA" id="ARBA00010381"/>
    </source>
</evidence>
<dbReference type="Gene3D" id="3.30.300.130">
    <property type="entry name" value="Fe-S cluster assembly (FSCA)"/>
    <property type="match status" value="1"/>
</dbReference>
<feature type="compositionally biased region" description="Basic and acidic residues" evidence="2">
    <location>
        <begin position="64"/>
        <end position="77"/>
    </location>
</feature>
<dbReference type="PANTHER" id="PTHR12377:SF0">
    <property type="entry name" value="CYTOSOLIC IRON-SULFUR ASSEMBLY COMPONENT 2B"/>
    <property type="match status" value="1"/>
</dbReference>
<protein>
    <submittedName>
        <fullName evidence="3">Uncharacterized protein</fullName>
    </submittedName>
</protein>
<dbReference type="PANTHER" id="PTHR12377">
    <property type="entry name" value="CYTOSOLIC IRON-SULFUR ASSEMBLY COMPONENT 2B-RELATED"/>
    <property type="match status" value="1"/>
</dbReference>
<accession>A0A6A6VMF3</accession>
<dbReference type="OrthoDB" id="2746at2759"/>
<comment type="similarity">
    <text evidence="1">Belongs to the MIP18 family.</text>
</comment>
<dbReference type="EMBL" id="MU006563">
    <property type="protein sequence ID" value="KAF2750914.1"/>
    <property type="molecule type" value="Genomic_DNA"/>
</dbReference>
<sequence>MKASSHSSARNSSAVRWAPHVTAVRDDRLHEHFPRTSPLSALINTMDIDKENANPTILNPSDLPSRRTDSSIKKREDGGTGLFDDLIPSYTYLSDPFERPVASSDSEDGYAEDIDEQEVYDLISSISDPEHPLSLGSLAVVNLPDIHILPPTSPQSPISTVLVEITPTVTHCSLATVIGLGVRVRLEQALPPRFRIDVRIKKGTHSTDDAVNKQLGDKERVAAALENSTLMDVIRKMHSTCD</sequence>
<dbReference type="Proteomes" id="UP000799440">
    <property type="component" value="Unassembled WGS sequence"/>
</dbReference>